<sequence length="74" mass="8376">MVTVATRCSYNLASHITFVTVNWYILYQRLIGIRVELLGPSCAKGRFSKREERVATTGMAMGELGVPRTRRGRE</sequence>
<gene>
    <name evidence="1" type="ORF">C1H46_014972</name>
</gene>
<dbReference type="Proteomes" id="UP000315295">
    <property type="component" value="Unassembled WGS sequence"/>
</dbReference>
<proteinExistence type="predicted"/>
<reference evidence="1 2" key="1">
    <citation type="journal article" date="2019" name="G3 (Bethesda)">
        <title>Sequencing of a Wild Apple (Malus baccata) Genome Unravels the Differences Between Cultivated and Wild Apple Species Regarding Disease Resistance and Cold Tolerance.</title>
        <authorList>
            <person name="Chen X."/>
        </authorList>
    </citation>
    <scope>NUCLEOTIDE SEQUENCE [LARGE SCALE GENOMIC DNA]</scope>
    <source>
        <strain evidence="2">cv. Shandingzi</strain>
        <tissue evidence="1">Leaves</tissue>
    </source>
</reference>
<organism evidence="1 2">
    <name type="scientific">Malus baccata</name>
    <name type="common">Siberian crab apple</name>
    <name type="synonym">Pyrus baccata</name>
    <dbReference type="NCBI Taxonomy" id="106549"/>
    <lineage>
        <taxon>Eukaryota</taxon>
        <taxon>Viridiplantae</taxon>
        <taxon>Streptophyta</taxon>
        <taxon>Embryophyta</taxon>
        <taxon>Tracheophyta</taxon>
        <taxon>Spermatophyta</taxon>
        <taxon>Magnoliopsida</taxon>
        <taxon>eudicotyledons</taxon>
        <taxon>Gunneridae</taxon>
        <taxon>Pentapetalae</taxon>
        <taxon>rosids</taxon>
        <taxon>fabids</taxon>
        <taxon>Rosales</taxon>
        <taxon>Rosaceae</taxon>
        <taxon>Amygdaloideae</taxon>
        <taxon>Maleae</taxon>
        <taxon>Malus</taxon>
    </lineage>
</organism>
<dbReference type="EMBL" id="VIEB01000236">
    <property type="protein sequence ID" value="TQD99402.1"/>
    <property type="molecule type" value="Genomic_DNA"/>
</dbReference>
<accession>A0A540MMH4</accession>
<protein>
    <submittedName>
        <fullName evidence="1">Uncharacterized protein</fullName>
    </submittedName>
</protein>
<evidence type="ECO:0000313" key="1">
    <source>
        <dbReference type="EMBL" id="TQD99402.1"/>
    </source>
</evidence>
<evidence type="ECO:0000313" key="2">
    <source>
        <dbReference type="Proteomes" id="UP000315295"/>
    </source>
</evidence>
<dbReference type="AlphaFoldDB" id="A0A540MMH4"/>
<keyword evidence="2" id="KW-1185">Reference proteome</keyword>
<comment type="caution">
    <text evidence="1">The sequence shown here is derived from an EMBL/GenBank/DDBJ whole genome shotgun (WGS) entry which is preliminary data.</text>
</comment>
<name>A0A540MMH4_MALBA</name>